<evidence type="ECO:0000259" key="3">
    <source>
        <dbReference type="PROSITE" id="PS50125"/>
    </source>
</evidence>
<accession>A0ABP9PZC9</accession>
<dbReference type="InterPro" id="IPR001054">
    <property type="entry name" value="A/G_cyclase"/>
</dbReference>
<dbReference type="InterPro" id="IPR029787">
    <property type="entry name" value="Nucleotide_cyclase"/>
</dbReference>
<feature type="compositionally biased region" description="Basic and acidic residues" evidence="2">
    <location>
        <begin position="14"/>
        <end position="24"/>
    </location>
</feature>
<protein>
    <submittedName>
        <fullName evidence="4">Adenylate/guanylate cyclase domain-containing protein</fullName>
    </submittedName>
</protein>
<proteinExistence type="inferred from homology"/>
<gene>
    <name evidence="4" type="ORF">GCM10023321_26690</name>
</gene>
<keyword evidence="5" id="KW-1185">Reference proteome</keyword>
<name>A0ABP9PZC9_9PSEU</name>
<reference evidence="5" key="1">
    <citation type="journal article" date="2019" name="Int. J. Syst. Evol. Microbiol.">
        <title>The Global Catalogue of Microorganisms (GCM) 10K type strain sequencing project: providing services to taxonomists for standard genome sequencing and annotation.</title>
        <authorList>
            <consortium name="The Broad Institute Genomics Platform"/>
            <consortium name="The Broad Institute Genome Sequencing Center for Infectious Disease"/>
            <person name="Wu L."/>
            <person name="Ma J."/>
        </authorList>
    </citation>
    <scope>NUCLEOTIDE SEQUENCE [LARGE SCALE GENOMIC DNA]</scope>
    <source>
        <strain evidence="5">JCM 18303</strain>
    </source>
</reference>
<dbReference type="InterPro" id="IPR050697">
    <property type="entry name" value="Adenylyl/Guanylyl_Cyclase_3/4"/>
</dbReference>
<evidence type="ECO:0000256" key="2">
    <source>
        <dbReference type="SAM" id="MobiDB-lite"/>
    </source>
</evidence>
<sequence>MAVPTGAAGGADMTRGDGSSKDAGDTFELEHRVEEVLLQAPRRYTRLDIHQRAGISPERARRLWRSLGFPNVGDEELIFTDSDVAAIGLLEQLRATGLVPESVQHAVVRSMAQAMSGLAVWQVELLHQILRHNNPPPEEWPDRLAAMLPRLEYVQNHVWRRHLVAAAGRMLSSPPDGTDLRTLVVGSSDLVGFTRLSRRITPTQLIDLVEEFHGIAADVTTGHRGRIVKTVGDAVLFVTDGPEDAAQLALDLLERTAASELELPELRTGLAIGPTLTRFGDIYGEVVDVATRLCTHARPGRILVDHALATALDGDRRFRLRLRRPIAEPGYPKLQPWGLRRAPD</sequence>
<dbReference type="PANTHER" id="PTHR43081:SF1">
    <property type="entry name" value="ADENYLATE CYCLASE, TERMINAL-DIFFERENTIATION SPECIFIC"/>
    <property type="match status" value="1"/>
</dbReference>
<organism evidence="4 5">
    <name type="scientific">Pseudonocardia eucalypti</name>
    <dbReference type="NCBI Taxonomy" id="648755"/>
    <lineage>
        <taxon>Bacteria</taxon>
        <taxon>Bacillati</taxon>
        <taxon>Actinomycetota</taxon>
        <taxon>Actinomycetes</taxon>
        <taxon>Pseudonocardiales</taxon>
        <taxon>Pseudonocardiaceae</taxon>
        <taxon>Pseudonocardia</taxon>
    </lineage>
</organism>
<comment type="caution">
    <text evidence="4">The sequence shown here is derived from an EMBL/GenBank/DDBJ whole genome shotgun (WGS) entry which is preliminary data.</text>
</comment>
<dbReference type="SUPFAM" id="SSF55073">
    <property type="entry name" value="Nucleotide cyclase"/>
    <property type="match status" value="1"/>
</dbReference>
<dbReference type="CDD" id="cd07302">
    <property type="entry name" value="CHD"/>
    <property type="match status" value="1"/>
</dbReference>
<dbReference type="PROSITE" id="PS50125">
    <property type="entry name" value="GUANYLATE_CYCLASE_2"/>
    <property type="match status" value="1"/>
</dbReference>
<dbReference type="Pfam" id="PF00211">
    <property type="entry name" value="Guanylate_cyc"/>
    <property type="match status" value="1"/>
</dbReference>
<comment type="similarity">
    <text evidence="1">Belongs to the adenylyl cyclase class-3 family.</text>
</comment>
<dbReference type="Proteomes" id="UP001428817">
    <property type="component" value="Unassembled WGS sequence"/>
</dbReference>
<feature type="domain" description="Guanylate cyclase" evidence="3">
    <location>
        <begin position="184"/>
        <end position="294"/>
    </location>
</feature>
<evidence type="ECO:0000313" key="5">
    <source>
        <dbReference type="Proteomes" id="UP001428817"/>
    </source>
</evidence>
<dbReference type="EMBL" id="BAABJP010000008">
    <property type="protein sequence ID" value="GAA5154590.1"/>
    <property type="molecule type" value="Genomic_DNA"/>
</dbReference>
<evidence type="ECO:0000256" key="1">
    <source>
        <dbReference type="ARBA" id="ARBA00005381"/>
    </source>
</evidence>
<dbReference type="SMART" id="SM00044">
    <property type="entry name" value="CYCc"/>
    <property type="match status" value="1"/>
</dbReference>
<dbReference type="PANTHER" id="PTHR43081">
    <property type="entry name" value="ADENYLATE CYCLASE, TERMINAL-DIFFERENTIATION SPECIFIC-RELATED"/>
    <property type="match status" value="1"/>
</dbReference>
<dbReference type="Gene3D" id="3.30.70.1230">
    <property type="entry name" value="Nucleotide cyclase"/>
    <property type="match status" value="1"/>
</dbReference>
<feature type="region of interest" description="Disordered" evidence="2">
    <location>
        <begin position="1"/>
        <end position="24"/>
    </location>
</feature>
<evidence type="ECO:0000313" key="4">
    <source>
        <dbReference type="EMBL" id="GAA5154590.1"/>
    </source>
</evidence>